<sequence length="141" mass="15631">MFEHFSPRHLPALFITTTMTLGGMWPMLNARRAMLEFGLPARIAENPAAAPVMVVGTVRTTIIGLLMLNFYARGQLEVVDTIMAVTGAYAGLVDSYVVWEEGNPSKAVFRLVSSWLIAAWGVAGMTAGRPRWNRSDFLRTW</sequence>
<keyword evidence="1" id="KW-1133">Transmembrane helix</keyword>
<accession>A0AAD6X1H4</accession>
<proteinExistence type="predicted"/>
<name>A0AAD6X1H4_9AGAR</name>
<comment type="caution">
    <text evidence="2">The sequence shown here is derived from an EMBL/GenBank/DDBJ whole genome shotgun (WGS) entry which is preliminary data.</text>
</comment>
<organism evidence="2 3">
    <name type="scientific">Mycena alexandri</name>
    <dbReference type="NCBI Taxonomy" id="1745969"/>
    <lineage>
        <taxon>Eukaryota</taxon>
        <taxon>Fungi</taxon>
        <taxon>Dikarya</taxon>
        <taxon>Basidiomycota</taxon>
        <taxon>Agaricomycotina</taxon>
        <taxon>Agaricomycetes</taxon>
        <taxon>Agaricomycetidae</taxon>
        <taxon>Agaricales</taxon>
        <taxon>Marasmiineae</taxon>
        <taxon>Mycenaceae</taxon>
        <taxon>Mycena</taxon>
    </lineage>
</organism>
<keyword evidence="1" id="KW-0472">Membrane</keyword>
<feature type="transmembrane region" description="Helical" evidence="1">
    <location>
        <begin position="48"/>
        <end position="71"/>
    </location>
</feature>
<dbReference type="Proteomes" id="UP001218188">
    <property type="component" value="Unassembled WGS sequence"/>
</dbReference>
<feature type="transmembrane region" description="Helical" evidence="1">
    <location>
        <begin position="78"/>
        <end position="99"/>
    </location>
</feature>
<reference evidence="2" key="1">
    <citation type="submission" date="2023-03" db="EMBL/GenBank/DDBJ databases">
        <title>Massive genome expansion in bonnet fungi (Mycena s.s.) driven by repeated elements and novel gene families across ecological guilds.</title>
        <authorList>
            <consortium name="Lawrence Berkeley National Laboratory"/>
            <person name="Harder C.B."/>
            <person name="Miyauchi S."/>
            <person name="Viragh M."/>
            <person name="Kuo A."/>
            <person name="Thoen E."/>
            <person name="Andreopoulos B."/>
            <person name="Lu D."/>
            <person name="Skrede I."/>
            <person name="Drula E."/>
            <person name="Henrissat B."/>
            <person name="Morin E."/>
            <person name="Kohler A."/>
            <person name="Barry K."/>
            <person name="LaButti K."/>
            <person name="Morin E."/>
            <person name="Salamov A."/>
            <person name="Lipzen A."/>
            <person name="Mereny Z."/>
            <person name="Hegedus B."/>
            <person name="Baldrian P."/>
            <person name="Stursova M."/>
            <person name="Weitz H."/>
            <person name="Taylor A."/>
            <person name="Grigoriev I.V."/>
            <person name="Nagy L.G."/>
            <person name="Martin F."/>
            <person name="Kauserud H."/>
        </authorList>
    </citation>
    <scope>NUCLEOTIDE SEQUENCE</scope>
    <source>
        <strain evidence="2">CBHHK200</strain>
    </source>
</reference>
<dbReference type="EMBL" id="JARJCM010000067">
    <property type="protein sequence ID" value="KAJ7033127.1"/>
    <property type="molecule type" value="Genomic_DNA"/>
</dbReference>
<feature type="transmembrane region" description="Helical" evidence="1">
    <location>
        <begin position="12"/>
        <end position="28"/>
    </location>
</feature>
<dbReference type="InterPro" id="IPR025363">
    <property type="entry name" value="DUF4267"/>
</dbReference>
<evidence type="ECO:0000256" key="1">
    <source>
        <dbReference type="SAM" id="Phobius"/>
    </source>
</evidence>
<keyword evidence="3" id="KW-1185">Reference proteome</keyword>
<feature type="transmembrane region" description="Helical" evidence="1">
    <location>
        <begin position="111"/>
        <end position="128"/>
    </location>
</feature>
<dbReference type="Pfam" id="PF14087">
    <property type="entry name" value="DUF4267"/>
    <property type="match status" value="1"/>
</dbReference>
<dbReference type="AlphaFoldDB" id="A0AAD6X1H4"/>
<protein>
    <submittedName>
        <fullName evidence="2">Uncharacterized protein</fullName>
    </submittedName>
</protein>
<keyword evidence="1" id="KW-0812">Transmembrane</keyword>
<evidence type="ECO:0000313" key="3">
    <source>
        <dbReference type="Proteomes" id="UP001218188"/>
    </source>
</evidence>
<evidence type="ECO:0000313" key="2">
    <source>
        <dbReference type="EMBL" id="KAJ7033127.1"/>
    </source>
</evidence>
<gene>
    <name evidence="2" type="ORF">C8F04DRAFT_1210959</name>
</gene>